<evidence type="ECO:0000313" key="3">
    <source>
        <dbReference type="Proteomes" id="UP000244928"/>
    </source>
</evidence>
<dbReference type="RefSeq" id="WP_108846756.1">
    <property type="nucleotide sequence ID" value="NZ_CP015449.1"/>
</dbReference>
<dbReference type="KEGG" id="dlu:A6035_04165"/>
<evidence type="ECO:0000313" key="2">
    <source>
        <dbReference type="EMBL" id="AWH91497.1"/>
    </source>
</evidence>
<gene>
    <name evidence="2" type="ORF">A6035_04165</name>
</gene>
<name>A0A2S1R5E1_9ACTN</name>
<evidence type="ECO:0008006" key="4">
    <source>
        <dbReference type="Google" id="ProtNLM"/>
    </source>
</evidence>
<sequence length="202" mass="21289">MSSRVTSRATARVIAAGAAALALAAGVAPAASAQSLDDPAWPADRPFPPATEGPNKWAELSYWPYAITPSDPHFWAPNSAPMRVLSPFGTDTEIWCSNYVLEGSDCWQRDPSGVPHRLDRVTVLGDVITGSTGSAADGSVRGAYALATERGWPTTSGGVFIPGGTVPGFATGTWVSLMPFAPFRTDSRYLDVWVYPGFVPGS</sequence>
<proteinExistence type="predicted"/>
<protein>
    <recommendedName>
        <fullName evidence="4">Secreted protein</fullName>
    </recommendedName>
</protein>
<keyword evidence="1" id="KW-0732">Signal</keyword>
<feature type="chain" id="PRO_5015722153" description="Secreted protein" evidence="1">
    <location>
        <begin position="31"/>
        <end position="202"/>
    </location>
</feature>
<dbReference type="InterPro" id="IPR006311">
    <property type="entry name" value="TAT_signal"/>
</dbReference>
<dbReference type="OrthoDB" id="4554588at2"/>
<dbReference type="EMBL" id="CP015449">
    <property type="protein sequence ID" value="AWH91497.1"/>
    <property type="molecule type" value="Genomic_DNA"/>
</dbReference>
<keyword evidence="3" id="KW-1185">Reference proteome</keyword>
<dbReference type="AlphaFoldDB" id="A0A2S1R5E1"/>
<dbReference type="Proteomes" id="UP000244928">
    <property type="component" value="Chromosome"/>
</dbReference>
<dbReference type="PROSITE" id="PS51318">
    <property type="entry name" value="TAT"/>
    <property type="match status" value="1"/>
</dbReference>
<feature type="signal peptide" evidence="1">
    <location>
        <begin position="1"/>
        <end position="30"/>
    </location>
</feature>
<accession>A0A2S1R5E1</accession>
<reference evidence="2 3" key="1">
    <citation type="submission" date="2016-04" db="EMBL/GenBank/DDBJ databases">
        <title>Complete genome sequence of Dietzia lutea YIM 80766T, a strain isolated from desert soil in Egypt.</title>
        <authorList>
            <person name="Zhao J."/>
            <person name="Hu B."/>
            <person name="Geng S."/>
            <person name="Nie Y."/>
            <person name="Tang Y."/>
        </authorList>
    </citation>
    <scope>NUCLEOTIDE SEQUENCE [LARGE SCALE GENOMIC DNA]</scope>
    <source>
        <strain evidence="2 3">YIM 80766</strain>
    </source>
</reference>
<organism evidence="2 3">
    <name type="scientific">Dietzia lutea</name>
    <dbReference type="NCBI Taxonomy" id="546160"/>
    <lineage>
        <taxon>Bacteria</taxon>
        <taxon>Bacillati</taxon>
        <taxon>Actinomycetota</taxon>
        <taxon>Actinomycetes</taxon>
        <taxon>Mycobacteriales</taxon>
        <taxon>Dietziaceae</taxon>
        <taxon>Dietzia</taxon>
    </lineage>
</organism>
<evidence type="ECO:0000256" key="1">
    <source>
        <dbReference type="SAM" id="SignalP"/>
    </source>
</evidence>